<evidence type="ECO:0000259" key="2">
    <source>
        <dbReference type="Pfam" id="PF00535"/>
    </source>
</evidence>
<keyword evidence="4" id="KW-1185">Reference proteome</keyword>
<dbReference type="Pfam" id="PF00535">
    <property type="entry name" value="Glycos_transf_2"/>
    <property type="match status" value="1"/>
</dbReference>
<dbReference type="RefSeq" id="WP_109675917.1">
    <property type="nucleotide sequence ID" value="NZ_QGDT01000009.1"/>
</dbReference>
<dbReference type="InterPro" id="IPR001173">
    <property type="entry name" value="Glyco_trans_2-like"/>
</dbReference>
<dbReference type="PANTHER" id="PTHR43179">
    <property type="entry name" value="RHAMNOSYLTRANSFERASE WBBL"/>
    <property type="match status" value="1"/>
</dbReference>
<gene>
    <name evidence="3" type="ORF">CLV98_109138</name>
</gene>
<dbReference type="OrthoDB" id="9771846at2"/>
<dbReference type="AlphaFoldDB" id="A0A316AIF7"/>
<dbReference type="PANTHER" id="PTHR43179:SF7">
    <property type="entry name" value="RHAMNOSYLTRANSFERASE WBBL"/>
    <property type="match status" value="1"/>
</dbReference>
<reference evidence="3 4" key="1">
    <citation type="submission" date="2018-03" db="EMBL/GenBank/DDBJ databases">
        <title>Genomic Encyclopedia of Archaeal and Bacterial Type Strains, Phase II (KMG-II): from individual species to whole genera.</title>
        <authorList>
            <person name="Goeker M."/>
        </authorList>
    </citation>
    <scope>NUCLEOTIDE SEQUENCE [LARGE SCALE GENOMIC DNA]</scope>
    <source>
        <strain evidence="3 4">DSM 100346</strain>
    </source>
</reference>
<dbReference type="EMBL" id="QGDT01000009">
    <property type="protein sequence ID" value="PWJ57029.1"/>
    <property type="molecule type" value="Genomic_DNA"/>
</dbReference>
<keyword evidence="1" id="KW-0812">Transmembrane</keyword>
<comment type="caution">
    <text evidence="3">The sequence shown here is derived from an EMBL/GenBank/DDBJ whole genome shotgun (WGS) entry which is preliminary data.</text>
</comment>
<dbReference type="SUPFAM" id="SSF53448">
    <property type="entry name" value="Nucleotide-diphospho-sugar transferases"/>
    <property type="match status" value="1"/>
</dbReference>
<keyword evidence="1" id="KW-1133">Transmembrane helix</keyword>
<proteinExistence type="predicted"/>
<evidence type="ECO:0000313" key="3">
    <source>
        <dbReference type="EMBL" id="PWJ57029.1"/>
    </source>
</evidence>
<name>A0A316AIF7_9BACT</name>
<evidence type="ECO:0000313" key="4">
    <source>
        <dbReference type="Proteomes" id="UP000245880"/>
    </source>
</evidence>
<feature type="domain" description="Glycosyltransferase 2-like" evidence="2">
    <location>
        <begin position="4"/>
        <end position="135"/>
    </location>
</feature>
<accession>A0A316AIF7</accession>
<evidence type="ECO:0000256" key="1">
    <source>
        <dbReference type="SAM" id="Phobius"/>
    </source>
</evidence>
<dbReference type="InterPro" id="IPR029044">
    <property type="entry name" value="Nucleotide-diphossugar_trans"/>
</dbReference>
<dbReference type="Proteomes" id="UP000245880">
    <property type="component" value="Unassembled WGS sequence"/>
</dbReference>
<sequence>MDVSIIIVNYRTPQLIINCLKSVYQHTTNLQFEVIVVDNDPENGGQNLVQAEFPGVRWINMEQNVGFGIANNRGMELATGKYLLLLNADTLLVDPVIETFYDRMESRPDIIAAGAMQYYADHTPIPYHSSFNAIHKTMYLVPPGALFTRLLDRLFPEPQYQDPNECDWLVGAFIFLRSNGFAQTGGFDENFFMYGEDVEWCKRLGQLGKIYYFKDCKFLHLENNNPFRRTDISWINRFGTQMQVSNLLWVRKQFGPFTFLFLMLHYLSMIPVIYIWKIVLNIRMGKKPFGELRQQGLYTKKVMVMTRYFWKILLNKRYLFKILPSENIDLQARL</sequence>
<protein>
    <recommendedName>
        <fullName evidence="2">Glycosyltransferase 2-like domain-containing protein</fullName>
    </recommendedName>
</protein>
<feature type="transmembrane region" description="Helical" evidence="1">
    <location>
        <begin position="254"/>
        <end position="276"/>
    </location>
</feature>
<keyword evidence="1" id="KW-0472">Membrane</keyword>
<dbReference type="Gene3D" id="3.90.550.10">
    <property type="entry name" value="Spore Coat Polysaccharide Biosynthesis Protein SpsA, Chain A"/>
    <property type="match status" value="1"/>
</dbReference>
<organism evidence="3 4">
    <name type="scientific">Dyadobacter jejuensis</name>
    <dbReference type="NCBI Taxonomy" id="1082580"/>
    <lineage>
        <taxon>Bacteria</taxon>
        <taxon>Pseudomonadati</taxon>
        <taxon>Bacteroidota</taxon>
        <taxon>Cytophagia</taxon>
        <taxon>Cytophagales</taxon>
        <taxon>Spirosomataceae</taxon>
        <taxon>Dyadobacter</taxon>
    </lineage>
</organism>